<dbReference type="Gramene" id="KCW74069">
    <property type="protein sequence ID" value="KCW74069"/>
    <property type="gene ID" value="EUGRSUZ_E02705"/>
</dbReference>
<proteinExistence type="predicted"/>
<organism evidence="1">
    <name type="scientific">Eucalyptus grandis</name>
    <name type="common">Flooded gum</name>
    <dbReference type="NCBI Taxonomy" id="71139"/>
    <lineage>
        <taxon>Eukaryota</taxon>
        <taxon>Viridiplantae</taxon>
        <taxon>Streptophyta</taxon>
        <taxon>Embryophyta</taxon>
        <taxon>Tracheophyta</taxon>
        <taxon>Spermatophyta</taxon>
        <taxon>Magnoliopsida</taxon>
        <taxon>eudicotyledons</taxon>
        <taxon>Gunneridae</taxon>
        <taxon>Pentapetalae</taxon>
        <taxon>rosids</taxon>
        <taxon>malvids</taxon>
        <taxon>Myrtales</taxon>
        <taxon>Myrtaceae</taxon>
        <taxon>Myrtoideae</taxon>
        <taxon>Eucalypteae</taxon>
        <taxon>Eucalyptus</taxon>
    </lineage>
</organism>
<reference evidence="1" key="1">
    <citation type="submission" date="2013-07" db="EMBL/GenBank/DDBJ databases">
        <title>The genome of Eucalyptus grandis.</title>
        <authorList>
            <person name="Schmutz J."/>
            <person name="Hayes R."/>
            <person name="Myburg A."/>
            <person name="Tuskan G."/>
            <person name="Grattapaglia D."/>
            <person name="Rokhsar D.S."/>
        </authorList>
    </citation>
    <scope>NUCLEOTIDE SEQUENCE</scope>
    <source>
        <tissue evidence="1">Leaf extractions</tissue>
    </source>
</reference>
<evidence type="ECO:0000313" key="1">
    <source>
        <dbReference type="EMBL" id="KCW74069.1"/>
    </source>
</evidence>
<name>A0A059C757_EUCGR</name>
<sequence length="68" mass="8082">MYRVTEKNWSHVTFKWIDLDTNHDHQFSILNLFPCLLCIVVIDRVWEGAAKCNLHLARGLFPAWLQTR</sequence>
<dbReference type="AlphaFoldDB" id="A0A059C757"/>
<accession>A0A059C757</accession>
<dbReference type="EMBL" id="KK198757">
    <property type="protein sequence ID" value="KCW74069.1"/>
    <property type="molecule type" value="Genomic_DNA"/>
</dbReference>
<protein>
    <submittedName>
        <fullName evidence="1">Uncharacterized protein</fullName>
    </submittedName>
</protein>
<gene>
    <name evidence="1" type="ORF">EUGRSUZ_E02705</name>
</gene>
<dbReference type="InParanoid" id="A0A059C757"/>